<dbReference type="GO" id="GO:0005524">
    <property type="term" value="F:ATP binding"/>
    <property type="evidence" value="ECO:0007669"/>
    <property type="project" value="UniProtKB-KW"/>
</dbReference>
<dbReference type="EMBL" id="JAACJN010000059">
    <property type="protein sequence ID" value="KAF5381249.1"/>
    <property type="molecule type" value="Genomic_DNA"/>
</dbReference>
<proteinExistence type="inferred from homology"/>
<comment type="catalytic activity">
    <reaction evidence="5">
        <text>a long-chain fatty acid + ATP + CoA = a long-chain fatty acyl-CoA + AMP + diphosphate</text>
        <dbReference type="Rhea" id="RHEA:15421"/>
        <dbReference type="ChEBI" id="CHEBI:30616"/>
        <dbReference type="ChEBI" id="CHEBI:33019"/>
        <dbReference type="ChEBI" id="CHEBI:57287"/>
        <dbReference type="ChEBI" id="CHEBI:57560"/>
        <dbReference type="ChEBI" id="CHEBI:83139"/>
        <dbReference type="ChEBI" id="CHEBI:456215"/>
        <dbReference type="EC" id="6.2.1.3"/>
    </reaction>
</comment>
<evidence type="ECO:0000313" key="9">
    <source>
        <dbReference type="Proteomes" id="UP000518752"/>
    </source>
</evidence>
<dbReference type="PANTHER" id="PTHR43272:SF83">
    <property type="entry name" value="ACYL-COA SYNTHETASE LONG-CHAIN, ISOFORM J"/>
    <property type="match status" value="1"/>
</dbReference>
<dbReference type="GO" id="GO:0035336">
    <property type="term" value="P:long-chain fatty-acyl-CoA metabolic process"/>
    <property type="evidence" value="ECO:0007669"/>
    <property type="project" value="TreeGrafter"/>
</dbReference>
<dbReference type="SUPFAM" id="SSF56801">
    <property type="entry name" value="Acetyl-CoA synthetase-like"/>
    <property type="match status" value="1"/>
</dbReference>
<dbReference type="OrthoDB" id="1700726at2759"/>
<reference evidence="8 9" key="1">
    <citation type="journal article" date="2020" name="ISME J.">
        <title>Uncovering the hidden diversity of litter-decomposition mechanisms in mushroom-forming fungi.</title>
        <authorList>
            <person name="Floudas D."/>
            <person name="Bentzer J."/>
            <person name="Ahren D."/>
            <person name="Johansson T."/>
            <person name="Persson P."/>
            <person name="Tunlid A."/>
        </authorList>
    </citation>
    <scope>NUCLEOTIDE SEQUENCE [LARGE SCALE GENOMIC DNA]</scope>
    <source>
        <strain evidence="8 9">CBS 406.79</strain>
    </source>
</reference>
<dbReference type="PANTHER" id="PTHR43272">
    <property type="entry name" value="LONG-CHAIN-FATTY-ACID--COA LIGASE"/>
    <property type="match status" value="1"/>
</dbReference>
<evidence type="ECO:0000259" key="7">
    <source>
        <dbReference type="Pfam" id="PF00501"/>
    </source>
</evidence>
<organism evidence="8 9">
    <name type="scientific">Collybiopsis confluens</name>
    <dbReference type="NCBI Taxonomy" id="2823264"/>
    <lineage>
        <taxon>Eukaryota</taxon>
        <taxon>Fungi</taxon>
        <taxon>Dikarya</taxon>
        <taxon>Basidiomycota</taxon>
        <taxon>Agaricomycotina</taxon>
        <taxon>Agaricomycetes</taxon>
        <taxon>Agaricomycetidae</taxon>
        <taxon>Agaricales</taxon>
        <taxon>Marasmiineae</taxon>
        <taxon>Omphalotaceae</taxon>
        <taxon>Collybiopsis</taxon>
    </lineage>
</organism>
<keyword evidence="3" id="KW-0547">Nucleotide-binding</keyword>
<dbReference type="GO" id="GO:0004467">
    <property type="term" value="F:long-chain fatty acid-CoA ligase activity"/>
    <property type="evidence" value="ECO:0007669"/>
    <property type="project" value="UniProtKB-EC"/>
</dbReference>
<comment type="similarity">
    <text evidence="1">Belongs to the ATP-dependent AMP-binding enzyme family.</text>
</comment>
<dbReference type="Pfam" id="PF00501">
    <property type="entry name" value="AMP-binding"/>
    <property type="match status" value="1"/>
</dbReference>
<dbReference type="Proteomes" id="UP000518752">
    <property type="component" value="Unassembled WGS sequence"/>
</dbReference>
<dbReference type="GO" id="GO:0005811">
    <property type="term" value="C:lipid droplet"/>
    <property type="evidence" value="ECO:0007669"/>
    <property type="project" value="TreeGrafter"/>
</dbReference>
<feature type="region of interest" description="Disordered" evidence="6">
    <location>
        <begin position="211"/>
        <end position="231"/>
    </location>
</feature>
<sequence length="690" mass="76008">MWYPDSDKTPPKNAKGISCNYLKVKAFALYLLIAQPTTFSFTDSCLYSEFTNQPFEGIDTVYDVLKYASKTHGTRKALGWRDVVAIHDKEKEIVKNVGGKEVKEKKVWKYFELSDYKYISFIELEATVTDLAHGLVALGVDEGKVFNIYAQSSPNWQLLADACSSISTTIATAYDTLGESGLTHSLNEPDCVGLFTNAELLPTHSNVLADTPTVKHQKSSPSTKEHASEDISARLPKPSTLMCIMYTSGSTGPPKGVMITHSNLVASIGAAYMLLGHHSTYEDTYLAYLPLAHVLEYIVELIILFVGMTTGYGRVKTLTSASVRKCLGDLEAFKPSIMVSVPAVWETIWKGIIAKVNGSGALRKSVFNGAMSVKEKGVPVLARVADEVVLENETQKFLDTASVMILQGYGMTESCGMCAILPPELMRYASVGLPVPSVEIKLLDVKEAGYIANPSEEERKKGRLPQGEVCIRGPSVTKGYYKRPDLNEDPTIFTEDGWLRTGNLFLLYRVKNLVKLQGGEYIALERLESTYKSCNYVANICVYASQDAKQPIAVVIPHEVNLRHGLEKDSGIDASKSLADLCHDPKVAQVVLKECNAIGKKNGFKPMEILQVMSFFLLFFKGARRGRASCKPSSSTPPPLRFLMFTAVILTPEEWTPENGLVTAAQKIQRAKIKEVFADEIKNAYKDGCT</sequence>
<gene>
    <name evidence="8" type="ORF">D9757_007909</name>
</gene>
<feature type="domain" description="AMP-dependent synthetase/ligase" evidence="7">
    <location>
        <begin position="114"/>
        <end position="481"/>
    </location>
</feature>
<dbReference type="PROSITE" id="PS00455">
    <property type="entry name" value="AMP_BINDING"/>
    <property type="match status" value="1"/>
</dbReference>
<evidence type="ECO:0000256" key="6">
    <source>
        <dbReference type="SAM" id="MobiDB-lite"/>
    </source>
</evidence>
<accession>A0A8H5M5B5</accession>
<evidence type="ECO:0000256" key="1">
    <source>
        <dbReference type="ARBA" id="ARBA00006432"/>
    </source>
</evidence>
<dbReference type="AlphaFoldDB" id="A0A8H5M5B5"/>
<dbReference type="Gene3D" id="3.40.50.12780">
    <property type="entry name" value="N-terminal domain of ligase-like"/>
    <property type="match status" value="1"/>
</dbReference>
<dbReference type="InterPro" id="IPR020845">
    <property type="entry name" value="AMP-binding_CS"/>
</dbReference>
<dbReference type="InterPro" id="IPR042099">
    <property type="entry name" value="ANL_N_sf"/>
</dbReference>
<comment type="caution">
    <text evidence="8">The sequence shown here is derived from an EMBL/GenBank/DDBJ whole genome shotgun (WGS) entry which is preliminary data.</text>
</comment>
<keyword evidence="2" id="KW-0436">Ligase</keyword>
<evidence type="ECO:0000256" key="5">
    <source>
        <dbReference type="ARBA" id="ARBA00036813"/>
    </source>
</evidence>
<evidence type="ECO:0000313" key="8">
    <source>
        <dbReference type="EMBL" id="KAF5381249.1"/>
    </source>
</evidence>
<evidence type="ECO:0000256" key="2">
    <source>
        <dbReference type="ARBA" id="ARBA00022598"/>
    </source>
</evidence>
<keyword evidence="4" id="KW-0067">ATP-binding</keyword>
<keyword evidence="9" id="KW-1185">Reference proteome</keyword>
<dbReference type="GO" id="GO:0005783">
    <property type="term" value="C:endoplasmic reticulum"/>
    <property type="evidence" value="ECO:0007669"/>
    <property type="project" value="TreeGrafter"/>
</dbReference>
<protein>
    <recommendedName>
        <fullName evidence="7">AMP-dependent synthetase/ligase domain-containing protein</fullName>
    </recommendedName>
</protein>
<name>A0A8H5M5B5_9AGAR</name>
<evidence type="ECO:0000256" key="3">
    <source>
        <dbReference type="ARBA" id="ARBA00022741"/>
    </source>
</evidence>
<dbReference type="InterPro" id="IPR000873">
    <property type="entry name" value="AMP-dep_synth/lig_dom"/>
</dbReference>
<evidence type="ECO:0000256" key="4">
    <source>
        <dbReference type="ARBA" id="ARBA00022840"/>
    </source>
</evidence>
<dbReference type="GO" id="GO:0005886">
    <property type="term" value="C:plasma membrane"/>
    <property type="evidence" value="ECO:0007669"/>
    <property type="project" value="TreeGrafter"/>
</dbReference>